<evidence type="ECO:0000313" key="2">
    <source>
        <dbReference type="Proteomes" id="UP001153620"/>
    </source>
</evidence>
<accession>A0A9N9RPX7</accession>
<dbReference type="OrthoDB" id="7763174at2759"/>
<sequence length="299" mass="34688">MYPSREEFSELIYYISELKHQYTSKIDEQSTKINEQSMIIEELLWQIRELSDKIRQINQWKIEVDKVISDSKEKFNEVTRSCICRYENHIPKNRIINSRQLLIDNNHLTDKMKESNNANKNDDDVYETIDFSDSSHHIYTEPFKTESYYGALRKVTVKTNNSKQTTLSTSYNKKSVNSVSSKKGIKKSTRVRNLQKYPALQDVSKAPNFEDDSEKDEVDGTKVELRVKSTSPSNMTSNSRQIASKQINALVSDIEVGFIRGNRESLASFIPQRDASGILINFDYSKLKQQNENHERGSF</sequence>
<evidence type="ECO:0000313" key="1">
    <source>
        <dbReference type="EMBL" id="CAG9802581.1"/>
    </source>
</evidence>
<protein>
    <submittedName>
        <fullName evidence="1">Uncharacterized protein</fullName>
    </submittedName>
</protein>
<keyword evidence="2" id="KW-1185">Reference proteome</keyword>
<gene>
    <name evidence="1" type="ORF">CHIRRI_LOCUS5488</name>
</gene>
<proteinExistence type="predicted"/>
<dbReference type="EMBL" id="OU895878">
    <property type="protein sequence ID" value="CAG9802581.1"/>
    <property type="molecule type" value="Genomic_DNA"/>
</dbReference>
<dbReference type="Proteomes" id="UP001153620">
    <property type="component" value="Chromosome 2"/>
</dbReference>
<reference evidence="1" key="2">
    <citation type="submission" date="2022-10" db="EMBL/GenBank/DDBJ databases">
        <authorList>
            <consortium name="ENA_rothamsted_submissions"/>
            <consortium name="culmorum"/>
            <person name="King R."/>
        </authorList>
    </citation>
    <scope>NUCLEOTIDE SEQUENCE</scope>
</reference>
<reference evidence="1" key="1">
    <citation type="submission" date="2022-01" db="EMBL/GenBank/DDBJ databases">
        <authorList>
            <person name="King R."/>
        </authorList>
    </citation>
    <scope>NUCLEOTIDE SEQUENCE</scope>
</reference>
<dbReference type="AlphaFoldDB" id="A0A9N9RPX7"/>
<organism evidence="1 2">
    <name type="scientific">Chironomus riparius</name>
    <dbReference type="NCBI Taxonomy" id="315576"/>
    <lineage>
        <taxon>Eukaryota</taxon>
        <taxon>Metazoa</taxon>
        <taxon>Ecdysozoa</taxon>
        <taxon>Arthropoda</taxon>
        <taxon>Hexapoda</taxon>
        <taxon>Insecta</taxon>
        <taxon>Pterygota</taxon>
        <taxon>Neoptera</taxon>
        <taxon>Endopterygota</taxon>
        <taxon>Diptera</taxon>
        <taxon>Nematocera</taxon>
        <taxon>Chironomoidea</taxon>
        <taxon>Chironomidae</taxon>
        <taxon>Chironominae</taxon>
        <taxon>Chironomus</taxon>
    </lineage>
</organism>
<name>A0A9N9RPX7_9DIPT</name>